<keyword evidence="6" id="KW-0808">Transferase</keyword>
<name>A0A1W1ZPZ3_9HYPH</name>
<keyword evidence="2" id="KW-0238">DNA-binding</keyword>
<dbReference type="InterPro" id="IPR050397">
    <property type="entry name" value="Env_Response_Regulators"/>
</dbReference>
<feature type="domain" description="HTH crp-type" evidence="5">
    <location>
        <begin position="145"/>
        <end position="219"/>
    </location>
</feature>
<dbReference type="Proteomes" id="UP000192656">
    <property type="component" value="Unassembled WGS sequence"/>
</dbReference>
<dbReference type="EMBL" id="FWXR01000003">
    <property type="protein sequence ID" value="SMC50474.1"/>
    <property type="molecule type" value="Genomic_DNA"/>
</dbReference>
<feature type="domain" description="Cyclic nucleotide-binding" evidence="4">
    <location>
        <begin position="21"/>
        <end position="122"/>
    </location>
</feature>
<dbReference type="GO" id="GO:0016301">
    <property type="term" value="F:kinase activity"/>
    <property type="evidence" value="ECO:0007669"/>
    <property type="project" value="UniProtKB-KW"/>
</dbReference>
<dbReference type="PANTHER" id="PTHR24567:SF68">
    <property type="entry name" value="DNA-BINDING TRANSCRIPTIONAL DUAL REGULATOR CRP"/>
    <property type="match status" value="1"/>
</dbReference>
<dbReference type="Pfam" id="PF00027">
    <property type="entry name" value="cNMP_binding"/>
    <property type="match status" value="1"/>
</dbReference>
<protein>
    <submittedName>
        <fullName evidence="6">cAMP-binding domain of CRP or a regulatory subunit of cAMP-dependent protein kinases</fullName>
    </submittedName>
</protein>
<evidence type="ECO:0000259" key="5">
    <source>
        <dbReference type="PROSITE" id="PS51063"/>
    </source>
</evidence>
<dbReference type="STRING" id="937218.SAMN06297251_10335"/>
<dbReference type="SUPFAM" id="SSF51206">
    <property type="entry name" value="cAMP-binding domain-like"/>
    <property type="match status" value="1"/>
</dbReference>
<dbReference type="Gene3D" id="2.60.120.10">
    <property type="entry name" value="Jelly Rolls"/>
    <property type="match status" value="1"/>
</dbReference>
<keyword evidence="1" id="KW-0805">Transcription regulation</keyword>
<dbReference type="Pfam" id="PF13545">
    <property type="entry name" value="HTH_Crp_2"/>
    <property type="match status" value="1"/>
</dbReference>
<dbReference type="GO" id="GO:0003700">
    <property type="term" value="F:DNA-binding transcription factor activity"/>
    <property type="evidence" value="ECO:0007669"/>
    <property type="project" value="TreeGrafter"/>
</dbReference>
<dbReference type="SMART" id="SM00100">
    <property type="entry name" value="cNMP"/>
    <property type="match status" value="1"/>
</dbReference>
<dbReference type="InterPro" id="IPR018490">
    <property type="entry name" value="cNMP-bd_dom_sf"/>
</dbReference>
<dbReference type="RefSeq" id="WP_084408874.1">
    <property type="nucleotide sequence ID" value="NZ_FWXR01000003.1"/>
</dbReference>
<evidence type="ECO:0000313" key="7">
    <source>
        <dbReference type="Proteomes" id="UP000192656"/>
    </source>
</evidence>
<dbReference type="InterPro" id="IPR036388">
    <property type="entry name" value="WH-like_DNA-bd_sf"/>
</dbReference>
<dbReference type="CDD" id="cd00038">
    <property type="entry name" value="CAP_ED"/>
    <property type="match status" value="1"/>
</dbReference>
<dbReference type="InterPro" id="IPR000595">
    <property type="entry name" value="cNMP-bd_dom"/>
</dbReference>
<organism evidence="6 7">
    <name type="scientific">Fulvimarina manganoxydans</name>
    <dbReference type="NCBI Taxonomy" id="937218"/>
    <lineage>
        <taxon>Bacteria</taxon>
        <taxon>Pseudomonadati</taxon>
        <taxon>Pseudomonadota</taxon>
        <taxon>Alphaproteobacteria</taxon>
        <taxon>Hyphomicrobiales</taxon>
        <taxon>Aurantimonadaceae</taxon>
        <taxon>Fulvimarina</taxon>
    </lineage>
</organism>
<keyword evidence="7" id="KW-1185">Reference proteome</keyword>
<sequence>MFNPLARKLSLACDFEDVDRQILDDIISQSRKVGPREDIIREGDLPDDVHLVIEGFACRYKIMPNGNRQIVAFLVPGDFCDLHVAILGEMDHNIATLTPCRMVEIPRETIEELTTSNPRITRAFWWATLVDEAVLREWLAGMGQRSADRQLAHLICELYLRLKSVGLVNDHSFQMPLTQQELGDAMGLSIVHTNRMMTELRTRQFVSIQGRQIRILDVEGLTEFAQFNPNYLHLKRHRAPDEVQAFFGD</sequence>
<accession>A0A1W1ZPZ3</accession>
<dbReference type="SMART" id="SM00419">
    <property type="entry name" value="HTH_CRP"/>
    <property type="match status" value="1"/>
</dbReference>
<dbReference type="PROSITE" id="PS51063">
    <property type="entry name" value="HTH_CRP_2"/>
    <property type="match status" value="1"/>
</dbReference>
<dbReference type="InterPro" id="IPR036390">
    <property type="entry name" value="WH_DNA-bd_sf"/>
</dbReference>
<evidence type="ECO:0000259" key="4">
    <source>
        <dbReference type="PROSITE" id="PS50042"/>
    </source>
</evidence>
<keyword evidence="3" id="KW-0804">Transcription</keyword>
<dbReference type="InterPro" id="IPR014710">
    <property type="entry name" value="RmlC-like_jellyroll"/>
</dbReference>
<dbReference type="OrthoDB" id="7584044at2"/>
<dbReference type="GO" id="GO:0003677">
    <property type="term" value="F:DNA binding"/>
    <property type="evidence" value="ECO:0007669"/>
    <property type="project" value="UniProtKB-KW"/>
</dbReference>
<dbReference type="InterPro" id="IPR012318">
    <property type="entry name" value="HTH_CRP"/>
</dbReference>
<dbReference type="PANTHER" id="PTHR24567">
    <property type="entry name" value="CRP FAMILY TRANSCRIPTIONAL REGULATORY PROTEIN"/>
    <property type="match status" value="1"/>
</dbReference>
<evidence type="ECO:0000256" key="3">
    <source>
        <dbReference type="ARBA" id="ARBA00023163"/>
    </source>
</evidence>
<dbReference type="GO" id="GO:0005829">
    <property type="term" value="C:cytosol"/>
    <property type="evidence" value="ECO:0007669"/>
    <property type="project" value="TreeGrafter"/>
</dbReference>
<dbReference type="SUPFAM" id="SSF46785">
    <property type="entry name" value="Winged helix' DNA-binding domain"/>
    <property type="match status" value="1"/>
</dbReference>
<evidence type="ECO:0000256" key="2">
    <source>
        <dbReference type="ARBA" id="ARBA00023125"/>
    </source>
</evidence>
<keyword evidence="6" id="KW-0418">Kinase</keyword>
<evidence type="ECO:0000313" key="6">
    <source>
        <dbReference type="EMBL" id="SMC50474.1"/>
    </source>
</evidence>
<dbReference type="PROSITE" id="PS50042">
    <property type="entry name" value="CNMP_BINDING_3"/>
    <property type="match status" value="1"/>
</dbReference>
<evidence type="ECO:0000256" key="1">
    <source>
        <dbReference type="ARBA" id="ARBA00023015"/>
    </source>
</evidence>
<dbReference type="AlphaFoldDB" id="A0A1W1ZPZ3"/>
<proteinExistence type="predicted"/>
<reference evidence="6 7" key="1">
    <citation type="submission" date="2017-04" db="EMBL/GenBank/DDBJ databases">
        <authorList>
            <person name="Afonso C.L."/>
            <person name="Miller P.J."/>
            <person name="Scott M.A."/>
            <person name="Spackman E."/>
            <person name="Goraichik I."/>
            <person name="Dimitrov K.M."/>
            <person name="Suarez D.L."/>
            <person name="Swayne D.E."/>
        </authorList>
    </citation>
    <scope>NUCLEOTIDE SEQUENCE [LARGE SCALE GENOMIC DNA]</scope>
    <source>
        <strain evidence="6 7">CGMCC 1.10972</strain>
    </source>
</reference>
<gene>
    <name evidence="6" type="ORF">SAMN06297251_10335</name>
</gene>
<dbReference type="Gene3D" id="1.10.10.10">
    <property type="entry name" value="Winged helix-like DNA-binding domain superfamily/Winged helix DNA-binding domain"/>
    <property type="match status" value="1"/>
</dbReference>